<sequence length="383" mass="38926">MVIAFARAVVVAGLALLGGTAVSAAATPADYVLLSPEATLTEGASPTTSYTLINLTDQPAILTSTTSEAGQHCQITPDPQVLPAHQQQQVVLTLHNCDLAAGKTVGISLKAGDTAFPVTAKPETAPHPVWGILQVFMWTPLVGLAAVVAGLLWFRGWPGPVPKAKSKVLFTAPLPQLGANWSLKDSWASNVTLVSAVFTGIFGTSDLLKSITGGEAPSAFAVITLASAIGLALIGVAPIVLQTLRNGESQVLVGGLLISAAIAVGASGGLVIAIARSVSSLVTGTAQVAVTVGAIIGCVLLLAYAATSVRQNLITGLTPPPKPKPTPAQTTAAVNALKKLIAGSLSDQEIRDLLPELQNVAPSYPPPIFGTSLGDGYKPSALI</sequence>
<keyword evidence="1" id="KW-0812">Transmembrane</keyword>
<keyword evidence="2" id="KW-0732">Signal</keyword>
<proteinExistence type="predicted"/>
<feature type="transmembrane region" description="Helical" evidence="1">
    <location>
        <begin position="220"/>
        <end position="241"/>
    </location>
</feature>
<keyword evidence="1" id="KW-0472">Membrane</keyword>
<dbReference type="Proteomes" id="UP000295447">
    <property type="component" value="Unassembled WGS sequence"/>
</dbReference>
<accession>A0A4V3G890</accession>
<organism evidence="3 4">
    <name type="scientific">Kribbella kalugense</name>
    <dbReference type="NCBI Taxonomy" id="2512221"/>
    <lineage>
        <taxon>Bacteria</taxon>
        <taxon>Bacillati</taxon>
        <taxon>Actinomycetota</taxon>
        <taxon>Actinomycetes</taxon>
        <taxon>Propionibacteriales</taxon>
        <taxon>Kribbellaceae</taxon>
        <taxon>Kribbella</taxon>
    </lineage>
</organism>
<feature type="transmembrane region" description="Helical" evidence="1">
    <location>
        <begin position="281"/>
        <end position="304"/>
    </location>
</feature>
<name>A0A4V3G890_9ACTN</name>
<feature type="transmembrane region" description="Helical" evidence="1">
    <location>
        <begin position="187"/>
        <end position="208"/>
    </location>
</feature>
<feature type="transmembrane region" description="Helical" evidence="1">
    <location>
        <begin position="135"/>
        <end position="154"/>
    </location>
</feature>
<keyword evidence="4" id="KW-1185">Reference proteome</keyword>
<dbReference type="AlphaFoldDB" id="A0A4V3G890"/>
<dbReference type="EMBL" id="SODF01000001">
    <property type="protein sequence ID" value="TDW22004.1"/>
    <property type="molecule type" value="Genomic_DNA"/>
</dbReference>
<keyword evidence="1" id="KW-1133">Transmembrane helix</keyword>
<dbReference type="RefSeq" id="WP_134115470.1">
    <property type="nucleotide sequence ID" value="NZ_SODF01000001.1"/>
</dbReference>
<evidence type="ECO:0000313" key="3">
    <source>
        <dbReference type="EMBL" id="TDW22004.1"/>
    </source>
</evidence>
<evidence type="ECO:0000256" key="1">
    <source>
        <dbReference type="SAM" id="Phobius"/>
    </source>
</evidence>
<gene>
    <name evidence="3" type="ORF">EV650_0835</name>
</gene>
<reference evidence="3 4" key="1">
    <citation type="submission" date="2019-03" db="EMBL/GenBank/DDBJ databases">
        <title>Genomic Encyclopedia of Type Strains, Phase III (KMG-III): the genomes of soil and plant-associated and newly described type strains.</title>
        <authorList>
            <person name="Whitman W."/>
        </authorList>
    </citation>
    <scope>NUCLEOTIDE SEQUENCE [LARGE SCALE GENOMIC DNA]</scope>
    <source>
        <strain evidence="3 4">VKM Ac-2570</strain>
    </source>
</reference>
<feature type="chain" id="PRO_5020318746" description="Transmembrane protein" evidence="2">
    <location>
        <begin position="25"/>
        <end position="383"/>
    </location>
</feature>
<feature type="signal peptide" evidence="2">
    <location>
        <begin position="1"/>
        <end position="24"/>
    </location>
</feature>
<evidence type="ECO:0008006" key="5">
    <source>
        <dbReference type="Google" id="ProtNLM"/>
    </source>
</evidence>
<evidence type="ECO:0000256" key="2">
    <source>
        <dbReference type="SAM" id="SignalP"/>
    </source>
</evidence>
<comment type="caution">
    <text evidence="3">The sequence shown here is derived from an EMBL/GenBank/DDBJ whole genome shotgun (WGS) entry which is preliminary data.</text>
</comment>
<evidence type="ECO:0000313" key="4">
    <source>
        <dbReference type="Proteomes" id="UP000295447"/>
    </source>
</evidence>
<protein>
    <recommendedName>
        <fullName evidence="5">Transmembrane protein</fullName>
    </recommendedName>
</protein>
<feature type="transmembrane region" description="Helical" evidence="1">
    <location>
        <begin position="253"/>
        <end position="275"/>
    </location>
</feature>